<dbReference type="Proteomes" id="UP000176751">
    <property type="component" value="Unassembled WGS sequence"/>
</dbReference>
<dbReference type="SUPFAM" id="SSF53067">
    <property type="entry name" value="Actin-like ATPase domain"/>
    <property type="match status" value="1"/>
</dbReference>
<comment type="caution">
    <text evidence="2">The sequence shown here is derived from an EMBL/GenBank/DDBJ whole genome shotgun (WGS) entry which is preliminary data.</text>
</comment>
<feature type="domain" description="Gcp-like" evidence="1">
    <location>
        <begin position="36"/>
        <end position="90"/>
    </location>
</feature>
<organism evidence="2 3">
    <name type="scientific">Candidatus Curtissbacteria bacterium RIFOXYA1_FULL_41_14</name>
    <dbReference type="NCBI Taxonomy" id="1797737"/>
    <lineage>
        <taxon>Bacteria</taxon>
        <taxon>Candidatus Curtissiibacteriota</taxon>
    </lineage>
</organism>
<gene>
    <name evidence="2" type="ORF">A2196_01755</name>
</gene>
<dbReference type="Pfam" id="PF00814">
    <property type="entry name" value="TsaD"/>
    <property type="match status" value="1"/>
</dbReference>
<evidence type="ECO:0000259" key="1">
    <source>
        <dbReference type="Pfam" id="PF00814"/>
    </source>
</evidence>
<dbReference type="AlphaFoldDB" id="A0A1F5HBU2"/>
<evidence type="ECO:0000313" key="3">
    <source>
        <dbReference type="Proteomes" id="UP000176751"/>
    </source>
</evidence>
<dbReference type="InterPro" id="IPR022496">
    <property type="entry name" value="T6A_TsaB"/>
</dbReference>
<evidence type="ECO:0000313" key="2">
    <source>
        <dbReference type="EMBL" id="OGE01591.1"/>
    </source>
</evidence>
<reference evidence="2 3" key="1">
    <citation type="journal article" date="2016" name="Nat. Commun.">
        <title>Thousands of microbial genomes shed light on interconnected biogeochemical processes in an aquifer system.</title>
        <authorList>
            <person name="Anantharaman K."/>
            <person name="Brown C.T."/>
            <person name="Hug L.A."/>
            <person name="Sharon I."/>
            <person name="Castelle C.J."/>
            <person name="Probst A.J."/>
            <person name="Thomas B.C."/>
            <person name="Singh A."/>
            <person name="Wilkins M.J."/>
            <person name="Karaoz U."/>
            <person name="Brodie E.L."/>
            <person name="Williams K.H."/>
            <person name="Hubbard S.S."/>
            <person name="Banfield J.F."/>
        </authorList>
    </citation>
    <scope>NUCLEOTIDE SEQUENCE [LARGE SCALE GENOMIC DNA]</scope>
</reference>
<name>A0A1F5HBU2_9BACT</name>
<keyword evidence="2" id="KW-0808">Transferase</keyword>
<dbReference type="NCBIfam" id="TIGR03725">
    <property type="entry name" value="T6A_YeaZ"/>
    <property type="match status" value="1"/>
</dbReference>
<dbReference type="GO" id="GO:0002949">
    <property type="term" value="P:tRNA threonylcarbamoyladenosine modification"/>
    <property type="evidence" value="ECO:0007669"/>
    <property type="project" value="InterPro"/>
</dbReference>
<dbReference type="STRING" id="1797737.A2196_01755"/>
<dbReference type="Gene3D" id="3.30.420.40">
    <property type="match status" value="1"/>
</dbReference>
<protein>
    <submittedName>
        <fullName evidence="2">tRNA (Adenosine(37)-N6)-threonylcarbamoyltransferase complex dimerization subunit type 1 TsaB</fullName>
    </submittedName>
</protein>
<dbReference type="GO" id="GO:0016740">
    <property type="term" value="F:transferase activity"/>
    <property type="evidence" value="ECO:0007669"/>
    <property type="project" value="UniProtKB-KW"/>
</dbReference>
<dbReference type="EMBL" id="MFCA01000025">
    <property type="protein sequence ID" value="OGE01591.1"/>
    <property type="molecule type" value="Genomic_DNA"/>
</dbReference>
<accession>A0A1F5HBU2</accession>
<dbReference type="InterPro" id="IPR000905">
    <property type="entry name" value="Gcp-like_dom"/>
</dbReference>
<dbReference type="InterPro" id="IPR043129">
    <property type="entry name" value="ATPase_NBD"/>
</dbReference>
<sequence>MLLKIDTTKREEVIVELIDKKSGRHDKLIQTQKIGSQVLLPMVMKILKKNQVKFDDLTAVEVNPGPGSFTGTRVGVSVANALGFALDIPVNGKKGKIVLPVYEKSKFD</sequence>
<proteinExistence type="predicted"/>